<reference evidence="3" key="1">
    <citation type="journal article" date="2023" name="Front. Mar. Sci.">
        <title>A new Merluccius polli reference genome to investigate the effects of global change in West African waters.</title>
        <authorList>
            <person name="Mateo J.L."/>
            <person name="Blanco-Fernandez C."/>
            <person name="Garcia-Vazquez E."/>
            <person name="Machado-Schiaffino G."/>
        </authorList>
    </citation>
    <scope>NUCLEOTIDE SEQUENCE</scope>
    <source>
        <strain evidence="3">C29</strain>
        <tissue evidence="3">Fin</tissue>
    </source>
</reference>
<organism evidence="3 4">
    <name type="scientific">Merluccius polli</name>
    <name type="common">Benguela hake</name>
    <name type="synonym">Merluccius cadenati</name>
    <dbReference type="NCBI Taxonomy" id="89951"/>
    <lineage>
        <taxon>Eukaryota</taxon>
        <taxon>Metazoa</taxon>
        <taxon>Chordata</taxon>
        <taxon>Craniata</taxon>
        <taxon>Vertebrata</taxon>
        <taxon>Euteleostomi</taxon>
        <taxon>Actinopterygii</taxon>
        <taxon>Neopterygii</taxon>
        <taxon>Teleostei</taxon>
        <taxon>Neoteleostei</taxon>
        <taxon>Acanthomorphata</taxon>
        <taxon>Zeiogadaria</taxon>
        <taxon>Gadariae</taxon>
        <taxon>Gadiformes</taxon>
        <taxon>Gadoidei</taxon>
        <taxon>Merlucciidae</taxon>
        <taxon>Merluccius</taxon>
    </lineage>
</organism>
<evidence type="ECO:0000313" key="3">
    <source>
        <dbReference type="EMBL" id="KAK0153001.1"/>
    </source>
</evidence>
<accession>A0AA47P6V1</accession>
<comment type="caution">
    <text evidence="3">The sequence shown here is derived from an EMBL/GenBank/DDBJ whole genome shotgun (WGS) entry which is preliminary data.</text>
</comment>
<protein>
    <recommendedName>
        <fullName evidence="5">Ig-like domain-containing protein</fullName>
    </recommendedName>
</protein>
<evidence type="ECO:0000313" key="4">
    <source>
        <dbReference type="Proteomes" id="UP001174136"/>
    </source>
</evidence>
<proteinExistence type="predicted"/>
<keyword evidence="4" id="KW-1185">Reference proteome</keyword>
<keyword evidence="2" id="KW-0812">Transmembrane</keyword>
<name>A0AA47P6V1_MERPO</name>
<evidence type="ECO:0000256" key="2">
    <source>
        <dbReference type="SAM" id="Phobius"/>
    </source>
</evidence>
<evidence type="ECO:0008006" key="5">
    <source>
        <dbReference type="Google" id="ProtNLM"/>
    </source>
</evidence>
<keyword evidence="2" id="KW-0472">Membrane</keyword>
<evidence type="ECO:0000256" key="1">
    <source>
        <dbReference type="SAM" id="MobiDB-lite"/>
    </source>
</evidence>
<dbReference type="Proteomes" id="UP001174136">
    <property type="component" value="Unassembled WGS sequence"/>
</dbReference>
<dbReference type="EMBL" id="JAOPHQ010000874">
    <property type="protein sequence ID" value="KAK0153001.1"/>
    <property type="molecule type" value="Genomic_DNA"/>
</dbReference>
<gene>
    <name evidence="3" type="ORF">N1851_005336</name>
</gene>
<feature type="transmembrane region" description="Helical" evidence="2">
    <location>
        <begin position="137"/>
        <end position="161"/>
    </location>
</feature>
<feature type="region of interest" description="Disordered" evidence="1">
    <location>
        <begin position="264"/>
        <end position="290"/>
    </location>
</feature>
<keyword evidence="2" id="KW-1133">Transmembrane helix</keyword>
<sequence>MRSSEGETYECPVERGEGGTISLVIQSASPLLDVGEYWCESDGQVCSTKQNLSVTDGHVILESPVLPVMEGRHVTLGCRTRTPTLPVSTDFYKDGSLIRTEPTPRMTIHNETWLAVSVFKTGPSVVSGPPSGLSHILLAQILLPAVAAGILMLLLLLVIWCRNTPRAPVQRDAPSVIYTEVRTIQEMQPCKKRASNSSGLESHVMESHVHYQFQVLCEHQRTSGQYIVLGQEHKAVFSDSANSDQVSTLLDPQLCLLTTPVLVNTPEDHDQNQPEPGPAAQQHAQLPGPVARLGPRGLPLPIWSRWFGLQIGARAVGSGVLVWEGLWT</sequence>
<dbReference type="AlphaFoldDB" id="A0AA47P6V1"/>